<gene>
    <name evidence="1" type="ORF">ABC228_11825</name>
</gene>
<sequence>MFDSMQVLRIGNVRQQAAYHAIQKLEIMEALAAYHPTLCGTMPLEIDVEGSDLDIIMEVEDFDHFKKDVMRLYQNKEGFRLKEKMIRGNHVVKANFLFLDFEFELFGQALPVTEQNAYIHMVIEHTLLKHNPSIKEKVIALKQEGMKTEPAFCMVLGINGNDPYQKLIEYGKQLKLVKGIGILESFPNTKQQ</sequence>
<evidence type="ECO:0000313" key="1">
    <source>
        <dbReference type="EMBL" id="MEN2767881.1"/>
    </source>
</evidence>
<protein>
    <submittedName>
        <fullName evidence="1">DUF4269 domain-containing protein</fullName>
    </submittedName>
</protein>
<dbReference type="Proteomes" id="UP001444625">
    <property type="component" value="Unassembled WGS sequence"/>
</dbReference>
<comment type="caution">
    <text evidence="1">The sequence shown here is derived from an EMBL/GenBank/DDBJ whole genome shotgun (WGS) entry which is preliminary data.</text>
</comment>
<dbReference type="Pfam" id="PF14091">
    <property type="entry name" value="DUF4269"/>
    <property type="match status" value="1"/>
</dbReference>
<name>A0ABU9XJN6_9BACI</name>
<accession>A0ABU9XJN6</accession>
<dbReference type="RefSeq" id="WP_345825347.1">
    <property type="nucleotide sequence ID" value="NZ_JBDIML010000003.1"/>
</dbReference>
<reference evidence="1 2" key="1">
    <citation type="submission" date="2024-05" db="EMBL/GenBank/DDBJ databases">
        <authorList>
            <person name="Haq I."/>
            <person name="Ullah Z."/>
            <person name="Ahmad R."/>
            <person name="Li M."/>
            <person name="Tong Y."/>
        </authorList>
    </citation>
    <scope>NUCLEOTIDE SEQUENCE [LARGE SCALE GENOMIC DNA]</scope>
    <source>
        <strain evidence="1 2">16A2E</strain>
    </source>
</reference>
<dbReference type="InterPro" id="IPR025365">
    <property type="entry name" value="DUF4269"/>
</dbReference>
<proteinExistence type="predicted"/>
<evidence type="ECO:0000313" key="2">
    <source>
        <dbReference type="Proteomes" id="UP001444625"/>
    </source>
</evidence>
<dbReference type="EMBL" id="JBDIML010000003">
    <property type="protein sequence ID" value="MEN2767881.1"/>
    <property type="molecule type" value="Genomic_DNA"/>
</dbReference>
<keyword evidence="2" id="KW-1185">Reference proteome</keyword>
<organism evidence="1 2">
    <name type="scientific">Ornithinibacillus xuwenensis</name>
    <dbReference type="NCBI Taxonomy" id="3144668"/>
    <lineage>
        <taxon>Bacteria</taxon>
        <taxon>Bacillati</taxon>
        <taxon>Bacillota</taxon>
        <taxon>Bacilli</taxon>
        <taxon>Bacillales</taxon>
        <taxon>Bacillaceae</taxon>
        <taxon>Ornithinibacillus</taxon>
    </lineage>
</organism>